<accession>A0A941FK15</accession>
<sequence length="135" mass="16374">MLTPFIVHRKMIMDMMLIIHPLSIFGTNGLIRKIGERSEFIWISNHVEYGIQPASTEHEWFQKHWLEIKNIRILYFQNRKMESPLPIGFRNWGPAWEYVAEHDEYFLHLFDRTQTDLNWENPRVRQEIFQCSKLG</sequence>
<organism evidence="2 3">
    <name type="scientific">Peribacillus frigoritolerans</name>
    <dbReference type="NCBI Taxonomy" id="450367"/>
    <lineage>
        <taxon>Bacteria</taxon>
        <taxon>Bacillati</taxon>
        <taxon>Bacillota</taxon>
        <taxon>Bacilli</taxon>
        <taxon>Bacillales</taxon>
        <taxon>Bacillaceae</taxon>
        <taxon>Peribacillus</taxon>
    </lineage>
</organism>
<dbReference type="AlphaFoldDB" id="A0A941FK15"/>
<dbReference type="GO" id="GO:0005975">
    <property type="term" value="P:carbohydrate metabolic process"/>
    <property type="evidence" value="ECO:0007669"/>
    <property type="project" value="InterPro"/>
</dbReference>
<reference evidence="2" key="1">
    <citation type="submission" date="2021-04" db="EMBL/GenBank/DDBJ databases">
        <title>Whole genome sequencing of Enterococci isolates from hospitalized patients.</title>
        <authorList>
            <person name="Ogoti B.M."/>
            <person name="Onyambu F.G."/>
        </authorList>
    </citation>
    <scope>NUCLEOTIDE SEQUENCE</scope>
    <source>
        <strain evidence="2">242</strain>
    </source>
</reference>
<protein>
    <recommendedName>
        <fullName evidence="1">Glycosyl hydrolase family 13 catalytic domain-containing protein</fullName>
    </recommendedName>
</protein>
<dbReference type="Gene3D" id="3.20.20.80">
    <property type="entry name" value="Glycosidases"/>
    <property type="match status" value="1"/>
</dbReference>
<dbReference type="InterPro" id="IPR045857">
    <property type="entry name" value="O16G_dom_2"/>
</dbReference>
<feature type="domain" description="Glycosyl hydrolase family 13 catalytic" evidence="1">
    <location>
        <begin position="54"/>
        <end position="131"/>
    </location>
</feature>
<name>A0A941FK15_9BACI</name>
<evidence type="ECO:0000259" key="1">
    <source>
        <dbReference type="Pfam" id="PF00128"/>
    </source>
</evidence>
<dbReference type="Proteomes" id="UP000680045">
    <property type="component" value="Unassembled WGS sequence"/>
</dbReference>
<evidence type="ECO:0000313" key="2">
    <source>
        <dbReference type="EMBL" id="MBR8645489.1"/>
    </source>
</evidence>
<evidence type="ECO:0000313" key="3">
    <source>
        <dbReference type="Proteomes" id="UP000680045"/>
    </source>
</evidence>
<dbReference type="SUPFAM" id="SSF51445">
    <property type="entry name" value="(Trans)glycosidases"/>
    <property type="match status" value="1"/>
</dbReference>
<dbReference type="Pfam" id="PF00128">
    <property type="entry name" value="Alpha-amylase"/>
    <property type="match status" value="1"/>
</dbReference>
<dbReference type="InterPro" id="IPR006047">
    <property type="entry name" value="GH13_cat_dom"/>
</dbReference>
<dbReference type="InterPro" id="IPR017853">
    <property type="entry name" value="GH"/>
</dbReference>
<comment type="caution">
    <text evidence="2">The sequence shown here is derived from an EMBL/GenBank/DDBJ whole genome shotgun (WGS) entry which is preliminary data.</text>
</comment>
<proteinExistence type="predicted"/>
<dbReference type="EMBL" id="JAGTPW010000038">
    <property type="protein sequence ID" value="MBR8645489.1"/>
    <property type="molecule type" value="Genomic_DNA"/>
</dbReference>
<dbReference type="Gene3D" id="3.90.400.10">
    <property type="entry name" value="Oligo-1,6-glucosidase, Domain 2"/>
    <property type="match status" value="1"/>
</dbReference>
<gene>
    <name evidence="2" type="ORF">KEH51_19430</name>
</gene>